<dbReference type="EMBL" id="BNCQ01000051">
    <property type="protein sequence ID" value="GIM13749.1"/>
    <property type="molecule type" value="Genomic_DNA"/>
</dbReference>
<evidence type="ECO:0000313" key="3">
    <source>
        <dbReference type="EMBL" id="GIM13749.1"/>
    </source>
</evidence>
<proteinExistence type="predicted"/>
<keyword evidence="2" id="KW-0472">Membrane</keyword>
<feature type="region of interest" description="Disordered" evidence="1">
    <location>
        <begin position="275"/>
        <end position="295"/>
    </location>
</feature>
<dbReference type="AlphaFoldDB" id="A0A8J4LXQ5"/>
<protein>
    <submittedName>
        <fullName evidence="3">Uncharacterized protein</fullName>
    </submittedName>
</protein>
<comment type="caution">
    <text evidence="3">The sequence shown here is derived from an EMBL/GenBank/DDBJ whole genome shotgun (WGS) entry which is preliminary data.</text>
</comment>
<evidence type="ECO:0000256" key="1">
    <source>
        <dbReference type="SAM" id="MobiDB-lite"/>
    </source>
</evidence>
<accession>A0A8J4LXQ5</accession>
<feature type="transmembrane region" description="Helical" evidence="2">
    <location>
        <begin position="203"/>
        <end position="227"/>
    </location>
</feature>
<name>A0A8J4LXQ5_9CHLO</name>
<evidence type="ECO:0000313" key="4">
    <source>
        <dbReference type="Proteomes" id="UP000722791"/>
    </source>
</evidence>
<evidence type="ECO:0000256" key="2">
    <source>
        <dbReference type="SAM" id="Phobius"/>
    </source>
</evidence>
<sequence length="295" mass="32372">MPPPQRQHQPWLDLFQKRRQRHQPSQVKMLPYAQVVAEVIRPRPFDARFHYADEAAPGQARLPTRSCPIAPSPPVAAPHVLCSSSPYLPPTTAAPADNALVLPGAVASEPHLSALPPEKPQPLGQPPPELPWAEAVGPLTFLTLELAHASLAIPPPADYRLSPSLLLLLVPLPPLSRPMQMASRSKLLQRPLIPLSWPLPLRLVVQVLLLLLVQLVLLLHLVLLLLLLVRQALLLLLLVLRALPLLLVRQVLLMLLVRQVLLMRPALHACRPALPRPGSQQAGSQKLLQPCASMA</sequence>
<dbReference type="Proteomes" id="UP000722791">
    <property type="component" value="Unassembled WGS sequence"/>
</dbReference>
<feature type="compositionally biased region" description="Polar residues" evidence="1">
    <location>
        <begin position="278"/>
        <end position="287"/>
    </location>
</feature>
<keyword evidence="2" id="KW-1133">Transmembrane helix</keyword>
<gene>
    <name evidence="3" type="ORF">Vretimale_16815</name>
</gene>
<organism evidence="3 4">
    <name type="scientific">Volvox reticuliferus</name>
    <dbReference type="NCBI Taxonomy" id="1737510"/>
    <lineage>
        <taxon>Eukaryota</taxon>
        <taxon>Viridiplantae</taxon>
        <taxon>Chlorophyta</taxon>
        <taxon>core chlorophytes</taxon>
        <taxon>Chlorophyceae</taxon>
        <taxon>CS clade</taxon>
        <taxon>Chlamydomonadales</taxon>
        <taxon>Volvocaceae</taxon>
        <taxon>Volvox</taxon>
    </lineage>
</organism>
<keyword evidence="2" id="KW-0812">Transmembrane</keyword>
<feature type="transmembrane region" description="Helical" evidence="2">
    <location>
        <begin position="233"/>
        <end position="257"/>
    </location>
</feature>
<reference evidence="3" key="1">
    <citation type="journal article" date="2021" name="Proc. Natl. Acad. Sci. U.S.A.">
        <title>Three genomes in the algal genus Volvox reveal the fate of a haploid sex-determining region after a transition to homothallism.</title>
        <authorList>
            <person name="Yamamoto K."/>
            <person name="Hamaji T."/>
            <person name="Kawai-Toyooka H."/>
            <person name="Matsuzaki R."/>
            <person name="Takahashi F."/>
            <person name="Nishimura Y."/>
            <person name="Kawachi M."/>
            <person name="Noguchi H."/>
            <person name="Minakuchi Y."/>
            <person name="Umen J.G."/>
            <person name="Toyoda A."/>
            <person name="Nozaki H."/>
        </authorList>
    </citation>
    <scope>NUCLEOTIDE SEQUENCE</scope>
    <source>
        <strain evidence="3">NIES-3785</strain>
    </source>
</reference>